<dbReference type="RefSeq" id="XP_067815350.1">
    <property type="nucleotide sequence ID" value="XM_067961992.1"/>
</dbReference>
<protein>
    <submittedName>
        <fullName evidence="1">Uncharacterized protein</fullName>
    </submittedName>
</protein>
<dbReference type="EMBL" id="SHOA02000013">
    <property type="protein sequence ID" value="TDH65851.1"/>
    <property type="molecule type" value="Genomic_DNA"/>
</dbReference>
<dbReference type="AlphaFoldDB" id="A0A976IBU3"/>
<evidence type="ECO:0000313" key="2">
    <source>
        <dbReference type="Proteomes" id="UP000294530"/>
    </source>
</evidence>
<sequence>MVTGYRWAKRVKVNKLGEYLQRDSSAADYFRQNIATWWTINPQLTYMLDEMYKAFRVVVTHEQASALFTEAENTSRTWQQHLLYLMHQARGSDSSERLIVDNIVNYAAPHLQHMLMIRFNPNRLDYIAHSHVNSMGTRG</sequence>
<keyword evidence="2" id="KW-1185">Reference proteome</keyword>
<proteinExistence type="predicted"/>
<comment type="caution">
    <text evidence="1">The sequence shown here is derived from an EMBL/GenBank/DDBJ whole genome shotgun (WGS) entry which is preliminary data.</text>
</comment>
<gene>
    <name evidence="1" type="ORF">CCR75_003901</name>
</gene>
<dbReference type="KEGG" id="blac:94347663"/>
<name>A0A976IBU3_BRELC</name>
<organism evidence="1 2">
    <name type="scientific">Bremia lactucae</name>
    <name type="common">Lettuce downy mildew</name>
    <dbReference type="NCBI Taxonomy" id="4779"/>
    <lineage>
        <taxon>Eukaryota</taxon>
        <taxon>Sar</taxon>
        <taxon>Stramenopiles</taxon>
        <taxon>Oomycota</taxon>
        <taxon>Peronosporomycetes</taxon>
        <taxon>Peronosporales</taxon>
        <taxon>Peronosporaceae</taxon>
        <taxon>Bremia</taxon>
    </lineage>
</organism>
<evidence type="ECO:0000313" key="1">
    <source>
        <dbReference type="EMBL" id="TDH65851.1"/>
    </source>
</evidence>
<accession>A0A976IBU3</accession>
<dbReference type="GeneID" id="94347663"/>
<reference evidence="1 2" key="1">
    <citation type="journal article" date="2021" name="Genome Biol.">
        <title>AFLAP: assembly-free linkage analysis pipeline using k-mers from genome sequencing data.</title>
        <authorList>
            <person name="Fletcher K."/>
            <person name="Zhang L."/>
            <person name="Gil J."/>
            <person name="Han R."/>
            <person name="Cavanaugh K."/>
            <person name="Michelmore R."/>
        </authorList>
    </citation>
    <scope>NUCLEOTIDE SEQUENCE [LARGE SCALE GENOMIC DNA]</scope>
    <source>
        <strain evidence="1 2">SF5</strain>
    </source>
</reference>
<dbReference type="OrthoDB" id="128979at2759"/>
<dbReference type="Proteomes" id="UP000294530">
    <property type="component" value="Unassembled WGS sequence"/>
</dbReference>